<comment type="subcellular location">
    <subcellularLocation>
        <location evidence="1">Nucleus</location>
    </subcellularLocation>
</comment>
<evidence type="ECO:0000256" key="1">
    <source>
        <dbReference type="ARBA" id="ARBA00004123"/>
    </source>
</evidence>
<evidence type="ECO:0000259" key="5">
    <source>
        <dbReference type="PROSITE" id="PS50917"/>
    </source>
</evidence>
<dbReference type="PROSITE" id="PS50917">
    <property type="entry name" value="SPOC"/>
    <property type="match status" value="1"/>
</dbReference>
<dbReference type="Gene3D" id="2.40.290.10">
    <property type="match status" value="1"/>
</dbReference>
<dbReference type="SUPFAM" id="SSF100939">
    <property type="entry name" value="SPOC domain-like"/>
    <property type="match status" value="1"/>
</dbReference>
<keyword evidence="3" id="KW-0539">Nucleus</keyword>
<keyword evidence="2" id="KW-0694">RNA-binding</keyword>
<dbReference type="EMBL" id="UZAM01010507">
    <property type="protein sequence ID" value="VDP12611.1"/>
    <property type="molecule type" value="Genomic_DNA"/>
</dbReference>
<evidence type="ECO:0000313" key="6">
    <source>
        <dbReference type="EMBL" id="VDP12611.1"/>
    </source>
</evidence>
<gene>
    <name evidence="6" type="ORF">SBAD_LOCUS7296</name>
</gene>
<proteinExistence type="predicted"/>
<keyword evidence="7" id="KW-1185">Reference proteome</keyword>
<dbReference type="InterPro" id="IPR016194">
    <property type="entry name" value="SPOC-like_C_dom_sf"/>
</dbReference>
<evidence type="ECO:0000256" key="2">
    <source>
        <dbReference type="ARBA" id="ARBA00022884"/>
    </source>
</evidence>
<dbReference type="GO" id="GO:0003723">
    <property type="term" value="F:RNA binding"/>
    <property type="evidence" value="ECO:0007669"/>
    <property type="project" value="UniProtKB-KW"/>
</dbReference>
<dbReference type="WBParaSite" id="SBAD_0000756901-mRNA-1">
    <property type="protein sequence ID" value="SBAD_0000756901-mRNA-1"/>
    <property type="gene ID" value="SBAD_0000756901"/>
</dbReference>
<dbReference type="InterPro" id="IPR010912">
    <property type="entry name" value="SPOC_met"/>
</dbReference>
<dbReference type="CDD" id="cd21544">
    <property type="entry name" value="SPOC_RBM15-like"/>
    <property type="match status" value="1"/>
</dbReference>
<feature type="compositionally biased region" description="Basic residues" evidence="4">
    <location>
        <begin position="65"/>
        <end position="79"/>
    </location>
</feature>
<feature type="compositionally biased region" description="Basic and acidic residues" evidence="4">
    <location>
        <begin position="36"/>
        <end position="46"/>
    </location>
</feature>
<protein>
    <submittedName>
        <fullName evidence="8">SPOC domain-containing protein</fullName>
    </submittedName>
</protein>
<name>A0A183IUJ9_9BILA</name>
<organism evidence="8">
    <name type="scientific">Soboliphyme baturini</name>
    <dbReference type="NCBI Taxonomy" id="241478"/>
    <lineage>
        <taxon>Eukaryota</taxon>
        <taxon>Metazoa</taxon>
        <taxon>Ecdysozoa</taxon>
        <taxon>Nematoda</taxon>
        <taxon>Enoplea</taxon>
        <taxon>Dorylaimia</taxon>
        <taxon>Dioctophymatida</taxon>
        <taxon>Dioctophymatoidea</taxon>
        <taxon>Soboliphymatidae</taxon>
        <taxon>Soboliphyme</taxon>
    </lineage>
</organism>
<accession>A0A183IUJ9</accession>
<feature type="compositionally biased region" description="Polar residues" evidence="4">
    <location>
        <begin position="7"/>
        <end position="20"/>
    </location>
</feature>
<dbReference type="Pfam" id="PF07744">
    <property type="entry name" value="SPOC"/>
    <property type="match status" value="1"/>
</dbReference>
<feature type="domain" description="SPOC" evidence="5">
    <location>
        <begin position="180"/>
        <end position="376"/>
    </location>
</feature>
<dbReference type="AlphaFoldDB" id="A0A183IUJ9"/>
<evidence type="ECO:0000256" key="4">
    <source>
        <dbReference type="SAM" id="MobiDB-lite"/>
    </source>
</evidence>
<dbReference type="Proteomes" id="UP000270296">
    <property type="component" value="Unassembled WGS sequence"/>
</dbReference>
<evidence type="ECO:0000313" key="7">
    <source>
        <dbReference type="Proteomes" id="UP000270296"/>
    </source>
</evidence>
<evidence type="ECO:0000313" key="8">
    <source>
        <dbReference type="WBParaSite" id="SBAD_0000756901-mRNA-1"/>
    </source>
</evidence>
<reference evidence="8" key="1">
    <citation type="submission" date="2016-06" db="UniProtKB">
        <authorList>
            <consortium name="WormBaseParasite"/>
        </authorList>
    </citation>
    <scope>IDENTIFICATION</scope>
</reference>
<feature type="region of interest" description="Disordered" evidence="4">
    <location>
        <begin position="1"/>
        <end position="85"/>
    </location>
</feature>
<evidence type="ECO:0000256" key="3">
    <source>
        <dbReference type="ARBA" id="ARBA00023242"/>
    </source>
</evidence>
<dbReference type="OrthoDB" id="10050565at2759"/>
<dbReference type="GO" id="GO:0005634">
    <property type="term" value="C:nucleus"/>
    <property type="evidence" value="ECO:0007669"/>
    <property type="project" value="UniProtKB-SubCell"/>
</dbReference>
<reference evidence="6 7" key="2">
    <citation type="submission" date="2018-11" db="EMBL/GenBank/DDBJ databases">
        <authorList>
            <consortium name="Pathogen Informatics"/>
        </authorList>
    </citation>
    <scope>NUCLEOTIDE SEQUENCE [LARGE SCALE GENOMIC DNA]</scope>
</reference>
<sequence length="378" mass="41234">MRRSPVSRLNSFSSRNTPSFRGSPVVARNSPPPVQRDCRTHKDSPSRRSKQSISSEDILGEKKPNHNRTRSHSRSRSKAGSKTLEESAVITVSVKNEVNAESIFRGTLDAGAEHSWSASPSANSVKAADGDNKYVQEKSLESSFIAVTPPSSAASSSVSTVTDNVKTIAPALNMLHASSLEELNNLCSPCWIGTVVLKKSSYPVRCFKLYGDDDLIDAYLRDDHGDSVHLTINQRLKLDQPRPGDVQKWLSSPDYTFMLAAPNANANVLAPSDTKGGDDHQMHNMKLLVKYFMEKNAAGVVSVTPNQRVVKVQNTEHMPKAAATTTSTAAAPFTAGIVYAFPRCAFTRQLLALLCPKVTVMEQCHDESLLVVLQKNVL</sequence>
<dbReference type="InterPro" id="IPR012921">
    <property type="entry name" value="SPOC_C"/>
</dbReference>